<dbReference type="GO" id="GO:0004713">
    <property type="term" value="F:protein tyrosine kinase activity"/>
    <property type="evidence" value="ECO:0007669"/>
    <property type="project" value="TreeGrafter"/>
</dbReference>
<gene>
    <name evidence="2" type="ORF">LEA_08921</name>
</gene>
<dbReference type="CDD" id="cd04302">
    <property type="entry name" value="HAD_5NT"/>
    <property type="match status" value="1"/>
</dbReference>
<dbReference type="InterPro" id="IPR023214">
    <property type="entry name" value="HAD_sf"/>
</dbReference>
<reference evidence="2" key="1">
    <citation type="journal article" date="2013" name="Environ. Microbiol.">
        <title>Microbiota from the distal guts of lean and obese adolescents exhibit partial functional redundancy besides clear differences in community structure.</title>
        <authorList>
            <person name="Ferrer M."/>
            <person name="Ruiz A."/>
            <person name="Lanza F."/>
            <person name="Haange S.B."/>
            <person name="Oberbach A."/>
            <person name="Till H."/>
            <person name="Bargiela R."/>
            <person name="Campoy C."/>
            <person name="Segura M.T."/>
            <person name="Richter M."/>
            <person name="von Bergen M."/>
            <person name="Seifert J."/>
            <person name="Suarez A."/>
        </authorList>
    </citation>
    <scope>NUCLEOTIDE SEQUENCE</scope>
</reference>
<dbReference type="SFLD" id="SFLDG01129">
    <property type="entry name" value="C1.5:_HAD__Beta-PGM__Phosphata"/>
    <property type="match status" value="1"/>
</dbReference>
<dbReference type="InterPro" id="IPR050155">
    <property type="entry name" value="HAD-like_hydrolase_sf"/>
</dbReference>
<dbReference type="SUPFAM" id="SSF56784">
    <property type="entry name" value="HAD-like"/>
    <property type="match status" value="1"/>
</dbReference>
<dbReference type="Gene3D" id="3.40.50.1000">
    <property type="entry name" value="HAD superfamily/HAD-like"/>
    <property type="match status" value="1"/>
</dbReference>
<organism evidence="2">
    <name type="scientific">human gut metagenome</name>
    <dbReference type="NCBI Taxonomy" id="408170"/>
    <lineage>
        <taxon>unclassified sequences</taxon>
        <taxon>metagenomes</taxon>
        <taxon>organismal metagenomes</taxon>
    </lineage>
</organism>
<sequence length="245" mass="26977">MPGKQKNRKKTDNTPLPSGISDNKFNTMTKKYRHLLFDLDGTLTDPMEGITRSVQHALRHFGIEVSDLRELCPFIGPPFAESFRTFYGFDDRQTSEAVAVSREYFTEKGIFENRLYDGMDELLDTLTSSGYTLCVATSKPRVFAERILDHFGIAPYFSFVGGTGLDGSLPTKADVIAHVLAGSNITDRGTALMIGDRKYDILGAKTVGIDSAGVLYGYGDRAELEAAGADYILPAIPDLEELLLE</sequence>
<dbReference type="PANTHER" id="PTHR43434">
    <property type="entry name" value="PHOSPHOGLYCOLATE PHOSPHATASE"/>
    <property type="match status" value="1"/>
</dbReference>
<proteinExistence type="predicted"/>
<dbReference type="InterPro" id="IPR023198">
    <property type="entry name" value="PGP-like_dom2"/>
</dbReference>
<evidence type="ECO:0000256" key="1">
    <source>
        <dbReference type="SAM" id="MobiDB-lite"/>
    </source>
</evidence>
<dbReference type="SFLD" id="SFLDS00003">
    <property type="entry name" value="Haloacid_Dehalogenase"/>
    <property type="match status" value="1"/>
</dbReference>
<dbReference type="InterPro" id="IPR036412">
    <property type="entry name" value="HAD-like_sf"/>
</dbReference>
<dbReference type="FunFam" id="3.40.50.1000:FF:000022">
    <property type="entry name" value="Phosphoglycolate phosphatase"/>
    <property type="match status" value="1"/>
</dbReference>
<dbReference type="Pfam" id="PF13419">
    <property type="entry name" value="HAD_2"/>
    <property type="match status" value="1"/>
</dbReference>
<dbReference type="PANTHER" id="PTHR43434:SF20">
    <property type="entry name" value="5'-NUCLEOTIDASE"/>
    <property type="match status" value="1"/>
</dbReference>
<comment type="caution">
    <text evidence="2">The sequence shown here is derived from an EMBL/GenBank/DDBJ whole genome shotgun (WGS) entry which is preliminary data.</text>
</comment>
<protein>
    <submittedName>
        <fullName evidence="2">5'-nucleotidase</fullName>
    </submittedName>
</protein>
<feature type="region of interest" description="Disordered" evidence="1">
    <location>
        <begin position="1"/>
        <end position="24"/>
    </location>
</feature>
<dbReference type="Gene3D" id="1.10.150.240">
    <property type="entry name" value="Putative phosphatase, domain 2"/>
    <property type="match status" value="1"/>
</dbReference>
<dbReference type="EMBL" id="AJWY01005963">
    <property type="protein sequence ID" value="EKC68185.1"/>
    <property type="molecule type" value="Genomic_DNA"/>
</dbReference>
<evidence type="ECO:0000313" key="2">
    <source>
        <dbReference type="EMBL" id="EKC68185.1"/>
    </source>
</evidence>
<feature type="compositionally biased region" description="Polar residues" evidence="1">
    <location>
        <begin position="13"/>
        <end position="24"/>
    </location>
</feature>
<name>K1TPG1_9ZZZZ</name>
<dbReference type="AlphaFoldDB" id="K1TPG1"/>
<dbReference type="SFLD" id="SFLDG01135">
    <property type="entry name" value="C1.5.6:_HAD__Beta-PGM__Phospha"/>
    <property type="match status" value="1"/>
</dbReference>
<dbReference type="GO" id="GO:0005829">
    <property type="term" value="C:cytosol"/>
    <property type="evidence" value="ECO:0007669"/>
    <property type="project" value="TreeGrafter"/>
</dbReference>
<dbReference type="InterPro" id="IPR041492">
    <property type="entry name" value="HAD_2"/>
</dbReference>
<accession>K1TPG1</accession>